<dbReference type="Proteomes" id="UP000228680">
    <property type="component" value="Unassembled WGS sequence"/>
</dbReference>
<name>A0A2M9F0G0_9BACL</name>
<sequence>MKNVMKLVLILGIFLVAACSEEAAPVEEAAEPEVLNFEWSSEQEIPQQLAYEVKNLVQTAVVSAPNSQFLSTIFEAEDPEMPFIDLVVEVKNLKQDKQLVTELLDIRFLVNEQEYPVFVQVEKRNGSQFEDGEYKSVEPLTSTIVHYIASVPTLQPEDELVIQATMNEEVYETTLSLKEFEASRKNITLGDELEVPQYAKLALKDIYYTDGLYPPDTSWFHTYYTPESENNTYLILEMLVENLKSSDLASDTIVAAKVTYERYYEYTGSSTLLGEDETDFDDTSITSIPSLNERKLFYLLEVPKELVGKEAVVSIWFNNDYHYLALPGNLEMREPKALNQVAQQEAEEEQAEQSASPSENTSQEEASESTSSEPTIRKGHNAMTEQEVLDLISHNEGIDFSTHTYEMYLNSDDYLIIEVGQGEMAVGTYKIDSDGTLLQFDVSTGSYHPAQDVEYGGS</sequence>
<organism evidence="3 4">
    <name type="scientific">Chryseomicrobium excrementi</name>
    <dbReference type="NCBI Taxonomy" id="2041346"/>
    <lineage>
        <taxon>Bacteria</taxon>
        <taxon>Bacillati</taxon>
        <taxon>Bacillota</taxon>
        <taxon>Bacilli</taxon>
        <taxon>Bacillales</taxon>
        <taxon>Caryophanaceae</taxon>
        <taxon>Chryseomicrobium</taxon>
    </lineage>
</organism>
<dbReference type="PROSITE" id="PS51257">
    <property type="entry name" value="PROKAR_LIPOPROTEIN"/>
    <property type="match status" value="1"/>
</dbReference>
<gene>
    <name evidence="3" type="ORF">CQS04_07235</name>
</gene>
<dbReference type="RefSeq" id="WP_100353486.1">
    <property type="nucleotide sequence ID" value="NZ_PCGR01000002.1"/>
</dbReference>
<feature type="compositionally biased region" description="Low complexity" evidence="1">
    <location>
        <begin position="352"/>
        <end position="374"/>
    </location>
</feature>
<keyword evidence="2" id="KW-0732">Signal</keyword>
<accession>A0A2M9F0G0</accession>
<evidence type="ECO:0008006" key="5">
    <source>
        <dbReference type="Google" id="ProtNLM"/>
    </source>
</evidence>
<dbReference type="AlphaFoldDB" id="A0A2M9F0G0"/>
<protein>
    <recommendedName>
        <fullName evidence="5">DUF5068 domain-containing protein</fullName>
    </recommendedName>
</protein>
<dbReference type="EMBL" id="PCGR01000002">
    <property type="protein sequence ID" value="PJK16940.1"/>
    <property type="molecule type" value="Genomic_DNA"/>
</dbReference>
<evidence type="ECO:0000256" key="2">
    <source>
        <dbReference type="SAM" id="SignalP"/>
    </source>
</evidence>
<evidence type="ECO:0000313" key="3">
    <source>
        <dbReference type="EMBL" id="PJK16940.1"/>
    </source>
</evidence>
<feature type="chain" id="PRO_5038795524" description="DUF5068 domain-containing protein" evidence="2">
    <location>
        <begin position="24"/>
        <end position="458"/>
    </location>
</feature>
<feature type="signal peptide" evidence="2">
    <location>
        <begin position="1"/>
        <end position="23"/>
    </location>
</feature>
<comment type="caution">
    <text evidence="3">The sequence shown here is derived from an EMBL/GenBank/DDBJ whole genome shotgun (WGS) entry which is preliminary data.</text>
</comment>
<reference evidence="3 4" key="1">
    <citation type="submission" date="2017-10" db="EMBL/GenBank/DDBJ databases">
        <title>Draft genome of Chryseomicrobium casticus sp. nov.</title>
        <authorList>
            <person name="Chakraborty R."/>
            <person name="Saha T."/>
        </authorList>
    </citation>
    <scope>NUCLEOTIDE SEQUENCE [LARGE SCALE GENOMIC DNA]</scope>
    <source>
        <strain evidence="3 4">ET03</strain>
    </source>
</reference>
<proteinExistence type="predicted"/>
<evidence type="ECO:0000313" key="4">
    <source>
        <dbReference type="Proteomes" id="UP000228680"/>
    </source>
</evidence>
<dbReference type="OrthoDB" id="2987669at2"/>
<evidence type="ECO:0000256" key="1">
    <source>
        <dbReference type="SAM" id="MobiDB-lite"/>
    </source>
</evidence>
<feature type="region of interest" description="Disordered" evidence="1">
    <location>
        <begin position="338"/>
        <end position="379"/>
    </location>
</feature>
<keyword evidence="4" id="KW-1185">Reference proteome</keyword>